<reference evidence="1" key="1">
    <citation type="submission" date="2014-11" db="EMBL/GenBank/DDBJ databases">
        <authorList>
            <person name="Amaro Gonzalez C."/>
        </authorList>
    </citation>
    <scope>NUCLEOTIDE SEQUENCE</scope>
</reference>
<name>A0A0E9TIG4_ANGAN</name>
<sequence length="37" mass="4101">MLVLNVLRSAEVTSVIASLISQVAYSQLDKGIHFIHF</sequence>
<organism evidence="1">
    <name type="scientific">Anguilla anguilla</name>
    <name type="common">European freshwater eel</name>
    <name type="synonym">Muraena anguilla</name>
    <dbReference type="NCBI Taxonomy" id="7936"/>
    <lineage>
        <taxon>Eukaryota</taxon>
        <taxon>Metazoa</taxon>
        <taxon>Chordata</taxon>
        <taxon>Craniata</taxon>
        <taxon>Vertebrata</taxon>
        <taxon>Euteleostomi</taxon>
        <taxon>Actinopterygii</taxon>
        <taxon>Neopterygii</taxon>
        <taxon>Teleostei</taxon>
        <taxon>Anguilliformes</taxon>
        <taxon>Anguillidae</taxon>
        <taxon>Anguilla</taxon>
    </lineage>
</organism>
<proteinExistence type="predicted"/>
<protein>
    <submittedName>
        <fullName evidence="1">Uncharacterized protein</fullName>
    </submittedName>
</protein>
<reference evidence="1" key="2">
    <citation type="journal article" date="2015" name="Fish Shellfish Immunol.">
        <title>Early steps in the European eel (Anguilla anguilla)-Vibrio vulnificus interaction in the gills: Role of the RtxA13 toxin.</title>
        <authorList>
            <person name="Callol A."/>
            <person name="Pajuelo D."/>
            <person name="Ebbesson L."/>
            <person name="Teles M."/>
            <person name="MacKenzie S."/>
            <person name="Amaro C."/>
        </authorList>
    </citation>
    <scope>NUCLEOTIDE SEQUENCE</scope>
</reference>
<dbReference type="EMBL" id="GBXM01055867">
    <property type="protein sequence ID" value="JAH52710.1"/>
    <property type="molecule type" value="Transcribed_RNA"/>
</dbReference>
<dbReference type="AlphaFoldDB" id="A0A0E9TIG4"/>
<accession>A0A0E9TIG4</accession>
<evidence type="ECO:0000313" key="1">
    <source>
        <dbReference type="EMBL" id="JAH52710.1"/>
    </source>
</evidence>